<dbReference type="EMBL" id="MU155302">
    <property type="protein sequence ID" value="KAF9476219.1"/>
    <property type="molecule type" value="Genomic_DNA"/>
</dbReference>
<evidence type="ECO:0000313" key="1">
    <source>
        <dbReference type="EMBL" id="KAF9476219.1"/>
    </source>
</evidence>
<sequence length="190" mass="21624">MYERKHGSLIFLEFSARHGRGILNAFVQRIIEANSSQHPKYTRVWSNKRRPELSGMTFIKNFLQSATINGSRLEGVSQRTFTPSRPSIRSFFETENIGGLPTEEAERNKGYQTITTPTAMLAAFSARFIATWKAKEESGMQIHTYMGHLPMQNVRMRPTSSTGSINGTVYQYLSSTIQVTSWHQIRLEGE</sequence>
<evidence type="ECO:0000313" key="2">
    <source>
        <dbReference type="Proteomes" id="UP000807469"/>
    </source>
</evidence>
<accession>A0A9P5YX75</accession>
<organism evidence="1 2">
    <name type="scientific">Pholiota conissans</name>
    <dbReference type="NCBI Taxonomy" id="109636"/>
    <lineage>
        <taxon>Eukaryota</taxon>
        <taxon>Fungi</taxon>
        <taxon>Dikarya</taxon>
        <taxon>Basidiomycota</taxon>
        <taxon>Agaricomycotina</taxon>
        <taxon>Agaricomycetes</taxon>
        <taxon>Agaricomycetidae</taxon>
        <taxon>Agaricales</taxon>
        <taxon>Agaricineae</taxon>
        <taxon>Strophariaceae</taxon>
        <taxon>Pholiota</taxon>
    </lineage>
</organism>
<dbReference type="AlphaFoldDB" id="A0A9P5YX75"/>
<reference evidence="1" key="1">
    <citation type="submission" date="2020-11" db="EMBL/GenBank/DDBJ databases">
        <authorList>
            <consortium name="DOE Joint Genome Institute"/>
            <person name="Ahrendt S."/>
            <person name="Riley R."/>
            <person name="Andreopoulos W."/>
            <person name="Labutti K."/>
            <person name="Pangilinan J."/>
            <person name="Ruiz-Duenas F.J."/>
            <person name="Barrasa J.M."/>
            <person name="Sanchez-Garcia M."/>
            <person name="Camarero S."/>
            <person name="Miyauchi S."/>
            <person name="Serrano A."/>
            <person name="Linde D."/>
            <person name="Babiker R."/>
            <person name="Drula E."/>
            <person name="Ayuso-Fernandez I."/>
            <person name="Pacheco R."/>
            <person name="Padilla G."/>
            <person name="Ferreira P."/>
            <person name="Barriuso J."/>
            <person name="Kellner H."/>
            <person name="Castanera R."/>
            <person name="Alfaro M."/>
            <person name="Ramirez L."/>
            <person name="Pisabarro A.G."/>
            <person name="Kuo A."/>
            <person name="Tritt A."/>
            <person name="Lipzen A."/>
            <person name="He G."/>
            <person name="Yan M."/>
            <person name="Ng V."/>
            <person name="Cullen D."/>
            <person name="Martin F."/>
            <person name="Rosso M.-N."/>
            <person name="Henrissat B."/>
            <person name="Hibbett D."/>
            <person name="Martinez A.T."/>
            <person name="Grigoriev I.V."/>
        </authorList>
    </citation>
    <scope>NUCLEOTIDE SEQUENCE</scope>
    <source>
        <strain evidence="1">CIRM-BRFM 674</strain>
    </source>
</reference>
<gene>
    <name evidence="1" type="ORF">BDN70DRAFT_897533</name>
</gene>
<protein>
    <submittedName>
        <fullName evidence="1">Uncharacterized protein</fullName>
    </submittedName>
</protein>
<keyword evidence="2" id="KW-1185">Reference proteome</keyword>
<name>A0A9P5YX75_9AGAR</name>
<dbReference type="Proteomes" id="UP000807469">
    <property type="component" value="Unassembled WGS sequence"/>
</dbReference>
<proteinExistence type="predicted"/>
<comment type="caution">
    <text evidence="1">The sequence shown here is derived from an EMBL/GenBank/DDBJ whole genome shotgun (WGS) entry which is preliminary data.</text>
</comment>